<keyword evidence="8" id="KW-1185">Reference proteome</keyword>
<dbReference type="Proteomes" id="UP000694867">
    <property type="component" value="Unplaced"/>
</dbReference>
<protein>
    <submittedName>
        <fullName evidence="9">RING finger and SPRY domain-containing protein 1</fullName>
    </submittedName>
</protein>
<dbReference type="InterPro" id="IPR001870">
    <property type="entry name" value="B30.2/SPRY"/>
</dbReference>
<dbReference type="SMART" id="SM00449">
    <property type="entry name" value="SPRY"/>
    <property type="match status" value="1"/>
</dbReference>
<dbReference type="Gene3D" id="2.60.120.920">
    <property type="match status" value="1"/>
</dbReference>
<dbReference type="GO" id="GO:0008270">
    <property type="term" value="F:zinc ion binding"/>
    <property type="evidence" value="ECO:0007669"/>
    <property type="project" value="UniProtKB-KW"/>
</dbReference>
<dbReference type="PANTHER" id="PTHR13363">
    <property type="entry name" value="RING FINGER AND SRY DOMAIN-CONTAINING"/>
    <property type="match status" value="1"/>
</dbReference>
<evidence type="ECO:0000256" key="5">
    <source>
        <dbReference type="SAM" id="MobiDB-lite"/>
    </source>
</evidence>
<dbReference type="Pfam" id="PF13920">
    <property type="entry name" value="zf-C3HC4_3"/>
    <property type="match status" value="1"/>
</dbReference>
<reference evidence="9" key="1">
    <citation type="submission" date="2025-08" db="UniProtKB">
        <authorList>
            <consortium name="RefSeq"/>
        </authorList>
    </citation>
    <scope>IDENTIFICATION</scope>
</reference>
<gene>
    <name evidence="9" type="primary">LOC100905064</name>
</gene>
<evidence type="ECO:0000259" key="7">
    <source>
        <dbReference type="PROSITE" id="PS50188"/>
    </source>
</evidence>
<evidence type="ECO:0000313" key="9">
    <source>
        <dbReference type="RefSeq" id="XP_003747264.1"/>
    </source>
</evidence>
<dbReference type="GO" id="GO:0051603">
    <property type="term" value="P:proteolysis involved in protein catabolic process"/>
    <property type="evidence" value="ECO:0007669"/>
    <property type="project" value="TreeGrafter"/>
</dbReference>
<dbReference type="RefSeq" id="XP_003747264.1">
    <property type="nucleotide sequence ID" value="XM_003747216.1"/>
</dbReference>
<evidence type="ECO:0000259" key="6">
    <source>
        <dbReference type="PROSITE" id="PS50089"/>
    </source>
</evidence>
<keyword evidence="2 4" id="KW-0863">Zinc-finger</keyword>
<feature type="domain" description="B30.2/SPRY" evidence="7">
    <location>
        <begin position="232"/>
        <end position="418"/>
    </location>
</feature>
<organism evidence="8 9">
    <name type="scientific">Galendromus occidentalis</name>
    <name type="common">western predatory mite</name>
    <dbReference type="NCBI Taxonomy" id="34638"/>
    <lineage>
        <taxon>Eukaryota</taxon>
        <taxon>Metazoa</taxon>
        <taxon>Ecdysozoa</taxon>
        <taxon>Arthropoda</taxon>
        <taxon>Chelicerata</taxon>
        <taxon>Arachnida</taxon>
        <taxon>Acari</taxon>
        <taxon>Parasitiformes</taxon>
        <taxon>Mesostigmata</taxon>
        <taxon>Gamasina</taxon>
        <taxon>Phytoseioidea</taxon>
        <taxon>Phytoseiidae</taxon>
        <taxon>Typhlodrominae</taxon>
        <taxon>Galendromus</taxon>
    </lineage>
</organism>
<evidence type="ECO:0000313" key="8">
    <source>
        <dbReference type="Proteomes" id="UP000694867"/>
    </source>
</evidence>
<dbReference type="InterPro" id="IPR043136">
    <property type="entry name" value="B30.2/SPRY_sf"/>
</dbReference>
<dbReference type="Pfam" id="PF00622">
    <property type="entry name" value="SPRY"/>
    <property type="match status" value="1"/>
</dbReference>
<name>A0AAJ6VZJ0_9ACAR</name>
<sequence length="520" mass="58532">MGTNCCKSSKENPDEICEPDSANPQHSGESAALVERLVREFLSVIRTLVDHDPPIFFMELIHIADKNYVLVVQSLCRAIPLEELVGPLVISQILYECPSPSKEDLIGFINLLETPSFKDDAYERNLCVALACVADRMAGPYAVSLLTETTLNFLVERLDHRKKHDTQVVLFALIALEKFAQTSENRVTIEKFLNAEYDSNNHPLRALETWADEEDPIRRQVGFCAQWVLDNIFLLPDRDYSYTRVTLKGINAILNGQDMTECMKVSPNGLEARADACSFESVRSTFEVSEGCWYYEVELVTDGIMQIGWATRNSKYSNHDGYGIGDDQYSIAYDGCRQLIWYCGHSIPINHKPWKPNDILGCLLDIDNKECLFSLNGVPQPSLVGSVFFDSTKNAGFFAAASFMTYQQCRFNFGSREFVYRPTDRKFKCFNECGSLNEESARIIPNHMKLRRGSLGVTNACSICVDSEASTRLEPCGHSGFCDKCANVLENCPLCRAEISQRKTTKEVQTREAETSDETA</sequence>
<proteinExistence type="predicted"/>
<evidence type="ECO:0000256" key="4">
    <source>
        <dbReference type="PROSITE-ProRule" id="PRU00175"/>
    </source>
</evidence>
<dbReference type="PROSITE" id="PS50188">
    <property type="entry name" value="B302_SPRY"/>
    <property type="match status" value="1"/>
</dbReference>
<evidence type="ECO:0000256" key="1">
    <source>
        <dbReference type="ARBA" id="ARBA00022723"/>
    </source>
</evidence>
<dbReference type="GO" id="GO:0004842">
    <property type="term" value="F:ubiquitin-protein transferase activity"/>
    <property type="evidence" value="ECO:0007669"/>
    <property type="project" value="InterPro"/>
</dbReference>
<keyword evidence="1" id="KW-0479">Metal-binding</keyword>
<dbReference type="GeneID" id="100905064"/>
<dbReference type="SUPFAM" id="SSF49899">
    <property type="entry name" value="Concanavalin A-like lectins/glucanases"/>
    <property type="match status" value="1"/>
</dbReference>
<dbReference type="PROSITE" id="PS50089">
    <property type="entry name" value="ZF_RING_2"/>
    <property type="match status" value="1"/>
</dbReference>
<feature type="region of interest" description="Disordered" evidence="5">
    <location>
        <begin position="1"/>
        <end position="26"/>
    </location>
</feature>
<dbReference type="InterPro" id="IPR013083">
    <property type="entry name" value="Znf_RING/FYVE/PHD"/>
</dbReference>
<feature type="domain" description="RING-type" evidence="6">
    <location>
        <begin position="461"/>
        <end position="496"/>
    </location>
</feature>
<dbReference type="KEGG" id="goe:100905064"/>
<dbReference type="Gene3D" id="3.30.40.10">
    <property type="entry name" value="Zinc/RING finger domain, C3HC4 (zinc finger)"/>
    <property type="match status" value="1"/>
</dbReference>
<evidence type="ECO:0000256" key="2">
    <source>
        <dbReference type="ARBA" id="ARBA00022771"/>
    </source>
</evidence>
<dbReference type="InterPro" id="IPR013320">
    <property type="entry name" value="ConA-like_dom_sf"/>
</dbReference>
<keyword evidence="3" id="KW-0862">Zinc</keyword>
<evidence type="ECO:0000256" key="3">
    <source>
        <dbReference type="ARBA" id="ARBA00022833"/>
    </source>
</evidence>
<accession>A0AAJ6VZJ0</accession>
<dbReference type="InterPro" id="IPR045129">
    <property type="entry name" value="RNF123/RKP/RSPRY1"/>
</dbReference>
<dbReference type="SUPFAM" id="SSF57850">
    <property type="entry name" value="RING/U-box"/>
    <property type="match status" value="1"/>
</dbReference>
<dbReference type="InterPro" id="IPR001841">
    <property type="entry name" value="Znf_RING"/>
</dbReference>
<dbReference type="SMART" id="SM00184">
    <property type="entry name" value="RING"/>
    <property type="match status" value="1"/>
</dbReference>
<dbReference type="InterPro" id="IPR003877">
    <property type="entry name" value="SPRY_dom"/>
</dbReference>
<dbReference type="AlphaFoldDB" id="A0AAJ6VZJ0"/>
<dbReference type="PANTHER" id="PTHR13363:SF6">
    <property type="entry name" value="RING FINGER AND SPRY DOMAIN-CONTAINING PROTEIN 1"/>
    <property type="match status" value="1"/>
</dbReference>
<dbReference type="GO" id="GO:0005737">
    <property type="term" value="C:cytoplasm"/>
    <property type="evidence" value="ECO:0007669"/>
    <property type="project" value="TreeGrafter"/>
</dbReference>